<dbReference type="InterPro" id="IPR004509">
    <property type="entry name" value="Competence_ComEA_HhH"/>
</dbReference>
<reference evidence="3 4" key="1">
    <citation type="submission" date="2021-06" db="EMBL/GenBank/DDBJ databases">
        <title>Bacterium isolated from marine sediment.</title>
        <authorList>
            <person name="Zhu K.-L."/>
            <person name="Du Z.-J."/>
            <person name="Liang Q.-Y."/>
        </authorList>
    </citation>
    <scope>NUCLEOTIDE SEQUENCE [LARGE SCALE GENOMIC DNA]</scope>
    <source>
        <strain evidence="3 4">A346</strain>
    </source>
</reference>
<dbReference type="InterPro" id="IPR051675">
    <property type="entry name" value="Endo/Exo/Phosphatase_dom_1"/>
</dbReference>
<feature type="domain" description="Helix-hairpin-helix DNA-binding motif class 1" evidence="2">
    <location>
        <begin position="36"/>
        <end position="55"/>
    </location>
</feature>
<keyword evidence="1" id="KW-0732">Signal</keyword>
<keyword evidence="4" id="KW-1185">Reference proteome</keyword>
<dbReference type="NCBIfam" id="TIGR00426">
    <property type="entry name" value="competence protein ComEA helix-hairpin-helix repeat region"/>
    <property type="match status" value="1"/>
</dbReference>
<dbReference type="PANTHER" id="PTHR21180">
    <property type="entry name" value="ENDONUCLEASE/EXONUCLEASE/PHOSPHATASE FAMILY DOMAIN-CONTAINING PROTEIN 1"/>
    <property type="match status" value="1"/>
</dbReference>
<evidence type="ECO:0000256" key="1">
    <source>
        <dbReference type="SAM" id="SignalP"/>
    </source>
</evidence>
<dbReference type="Pfam" id="PF12836">
    <property type="entry name" value="HHH_3"/>
    <property type="match status" value="1"/>
</dbReference>
<accession>A0ABS6MAT8</accession>
<dbReference type="SMART" id="SM00278">
    <property type="entry name" value="HhH1"/>
    <property type="match status" value="2"/>
</dbReference>
<dbReference type="Proteomes" id="UP000755551">
    <property type="component" value="Unassembled WGS sequence"/>
</dbReference>
<dbReference type="RefSeq" id="WP_217334827.1">
    <property type="nucleotide sequence ID" value="NZ_JAHQZT010000009.1"/>
</dbReference>
<protein>
    <submittedName>
        <fullName evidence="3">Helix-hairpin-helix domain-containing protein</fullName>
    </submittedName>
</protein>
<proteinExistence type="predicted"/>
<comment type="caution">
    <text evidence="3">The sequence shown here is derived from an EMBL/GenBank/DDBJ whole genome shotgun (WGS) entry which is preliminary data.</text>
</comment>
<organism evidence="3 4">
    <name type="scientific">Marinobacterium weihaiense</name>
    <dbReference type="NCBI Taxonomy" id="2851016"/>
    <lineage>
        <taxon>Bacteria</taxon>
        <taxon>Pseudomonadati</taxon>
        <taxon>Pseudomonadota</taxon>
        <taxon>Gammaproteobacteria</taxon>
        <taxon>Oceanospirillales</taxon>
        <taxon>Oceanospirillaceae</taxon>
        <taxon>Marinobacterium</taxon>
    </lineage>
</organism>
<evidence type="ECO:0000259" key="2">
    <source>
        <dbReference type="SMART" id="SM00278"/>
    </source>
</evidence>
<gene>
    <name evidence="3" type="ORF">KTN04_08660</name>
</gene>
<dbReference type="InterPro" id="IPR003583">
    <property type="entry name" value="Hlx-hairpin-Hlx_DNA-bd_motif"/>
</dbReference>
<feature type="signal peptide" evidence="1">
    <location>
        <begin position="1"/>
        <end position="23"/>
    </location>
</feature>
<evidence type="ECO:0000313" key="4">
    <source>
        <dbReference type="Proteomes" id="UP000755551"/>
    </source>
</evidence>
<sequence>MIKRLLGSVLLSTSLLFSPFSLAAEPVDINTATAEQIAASLNGIGPAKAQAIVDYRETNGPFVAAEQLTDVRGIGPATLEKNREFILLTPAPTPAQ</sequence>
<dbReference type="EMBL" id="JAHQZT010000009">
    <property type="protein sequence ID" value="MBV0933406.1"/>
    <property type="molecule type" value="Genomic_DNA"/>
</dbReference>
<dbReference type="PANTHER" id="PTHR21180:SF32">
    <property type="entry name" value="ENDONUCLEASE_EXONUCLEASE_PHOSPHATASE FAMILY DOMAIN-CONTAINING PROTEIN 1"/>
    <property type="match status" value="1"/>
</dbReference>
<name>A0ABS6MAT8_9GAMM</name>
<feature type="chain" id="PRO_5047448578" evidence="1">
    <location>
        <begin position="24"/>
        <end position="96"/>
    </location>
</feature>
<feature type="domain" description="Helix-hairpin-helix DNA-binding motif class 1" evidence="2">
    <location>
        <begin position="66"/>
        <end position="85"/>
    </location>
</feature>
<evidence type="ECO:0000313" key="3">
    <source>
        <dbReference type="EMBL" id="MBV0933406.1"/>
    </source>
</evidence>